<evidence type="ECO:0000313" key="4">
    <source>
        <dbReference type="Proteomes" id="UP001589610"/>
    </source>
</evidence>
<evidence type="ECO:0000256" key="1">
    <source>
        <dbReference type="SAM" id="MobiDB-lite"/>
    </source>
</evidence>
<dbReference type="Proteomes" id="UP001589610">
    <property type="component" value="Unassembled WGS sequence"/>
</dbReference>
<dbReference type="SUPFAM" id="SSF82171">
    <property type="entry name" value="DPP6 N-terminal domain-like"/>
    <property type="match status" value="1"/>
</dbReference>
<keyword evidence="2" id="KW-1133">Transmembrane helix</keyword>
<dbReference type="InterPro" id="IPR011042">
    <property type="entry name" value="6-blade_b-propeller_TolB-like"/>
</dbReference>
<keyword evidence="2" id="KW-0812">Transmembrane</keyword>
<feature type="region of interest" description="Disordered" evidence="1">
    <location>
        <begin position="71"/>
        <end position="97"/>
    </location>
</feature>
<gene>
    <name evidence="3" type="ORF">ACFFRH_33520</name>
</gene>
<keyword evidence="4" id="KW-1185">Reference proteome</keyword>
<proteinExistence type="predicted"/>
<evidence type="ECO:0000256" key="2">
    <source>
        <dbReference type="SAM" id="Phobius"/>
    </source>
</evidence>
<accession>A0ABV5TMR2</accession>
<keyword evidence="2" id="KW-0472">Membrane</keyword>
<dbReference type="EMBL" id="JBHMBS010000023">
    <property type="protein sequence ID" value="MFB9680422.1"/>
    <property type="molecule type" value="Genomic_DNA"/>
</dbReference>
<evidence type="ECO:0000313" key="3">
    <source>
        <dbReference type="EMBL" id="MFB9680422.1"/>
    </source>
</evidence>
<dbReference type="RefSeq" id="WP_386161432.1">
    <property type="nucleotide sequence ID" value="NZ_JBHMBS010000023.1"/>
</dbReference>
<comment type="caution">
    <text evidence="3">The sequence shown here is derived from an EMBL/GenBank/DDBJ whole genome shotgun (WGS) entry which is preliminary data.</text>
</comment>
<dbReference type="Gene3D" id="2.120.10.30">
    <property type="entry name" value="TolB, C-terminal domain"/>
    <property type="match status" value="1"/>
</dbReference>
<reference evidence="3 4" key="1">
    <citation type="submission" date="2024-09" db="EMBL/GenBank/DDBJ databases">
        <authorList>
            <person name="Sun Q."/>
            <person name="Mori K."/>
        </authorList>
    </citation>
    <scope>NUCLEOTIDE SEQUENCE [LARGE SCALE GENOMIC DNA]</scope>
    <source>
        <strain evidence="3 4">JCM 3028</strain>
    </source>
</reference>
<organism evidence="3 4">
    <name type="scientific">Streptosporangium vulgare</name>
    <dbReference type="NCBI Taxonomy" id="46190"/>
    <lineage>
        <taxon>Bacteria</taxon>
        <taxon>Bacillati</taxon>
        <taxon>Actinomycetota</taxon>
        <taxon>Actinomycetes</taxon>
        <taxon>Streptosporangiales</taxon>
        <taxon>Streptosporangiaceae</taxon>
        <taxon>Streptosporangium</taxon>
    </lineage>
</organism>
<protein>
    <submittedName>
        <fullName evidence="3">TolB family protein</fullName>
    </submittedName>
</protein>
<feature type="transmembrane region" description="Helical" evidence="2">
    <location>
        <begin position="42"/>
        <end position="61"/>
    </location>
</feature>
<sequence length="420" mass="46008">MTDIEDKLIRVLAGAADQVPERARIDLSVAVGSRHRPRRAPAALLAAMAVVVVAGGAGTAVRTLGSSAVRQPAVNATGTQGPTPQPDPVPEEKPPPIEKVWPRALHKISAKLPDGRAYHPQSLLDDRTLLVMTGASDGRKQFLWSYDLKTGEPRRITEIPTRNSTLYAEGVTAGGGDIVWWASYKDPGRQRVARIWTVPVGGGTPRKVADVPLENVMKKGHIRALEVVGRDVVFSRESGGVYRVPLRGGEPRAVPGTAGQHLLRWPWVGHHTNRGTSAKRNDAATLTVFAKLFDAETGKWRDAVVKPYETFVRCGVDRCYGQSLPKGSNPRKFVRDRDGSRDRTLPFDVQIDDPGLERFYKRMPRGGGVFLYDLVTGTSADLGVRRDERGNTSIPDGGFDRLMTYRVGEKMYVVDLAAIR</sequence>
<name>A0ABV5TMR2_9ACTN</name>